<evidence type="ECO:0000313" key="7">
    <source>
        <dbReference type="EMBL" id="RFC67613.1"/>
    </source>
</evidence>
<accession>A0A371XEI9</accession>
<dbReference type="InterPro" id="IPR047177">
    <property type="entry name" value="Pept_M20A"/>
</dbReference>
<evidence type="ECO:0000256" key="2">
    <source>
        <dbReference type="ARBA" id="ARBA00022670"/>
    </source>
</evidence>
<dbReference type="EMBL" id="QURN01000007">
    <property type="protein sequence ID" value="RFC67613.1"/>
    <property type="molecule type" value="Genomic_DNA"/>
</dbReference>
<keyword evidence="8" id="KW-1185">Reference proteome</keyword>
<dbReference type="InterPro" id="IPR002933">
    <property type="entry name" value="Peptidase_M20"/>
</dbReference>
<comment type="caution">
    <text evidence="7">The sequence shown here is derived from an EMBL/GenBank/DDBJ whole genome shotgun (WGS) entry which is preliminary data.</text>
</comment>
<comment type="similarity">
    <text evidence="1">Belongs to the peptidase M20A family.</text>
</comment>
<keyword evidence="5" id="KW-0862">Zinc</keyword>
<evidence type="ECO:0000256" key="3">
    <source>
        <dbReference type="ARBA" id="ARBA00022723"/>
    </source>
</evidence>
<evidence type="ECO:0000313" key="8">
    <source>
        <dbReference type="Proteomes" id="UP000262379"/>
    </source>
</evidence>
<dbReference type="RefSeq" id="WP_116624047.1">
    <property type="nucleotide sequence ID" value="NZ_QURN01000007.1"/>
</dbReference>
<dbReference type="Pfam" id="PF07687">
    <property type="entry name" value="M20_dimer"/>
    <property type="match status" value="1"/>
</dbReference>
<dbReference type="Gene3D" id="3.30.70.360">
    <property type="match status" value="1"/>
</dbReference>
<gene>
    <name evidence="7" type="ORF">DY251_10660</name>
</gene>
<keyword evidence="3" id="KW-0479">Metal-binding</keyword>
<dbReference type="AlphaFoldDB" id="A0A371XEI9"/>
<evidence type="ECO:0000256" key="5">
    <source>
        <dbReference type="ARBA" id="ARBA00022833"/>
    </source>
</evidence>
<dbReference type="InterPro" id="IPR011650">
    <property type="entry name" value="Peptidase_M20_dimer"/>
</dbReference>
<evidence type="ECO:0000256" key="4">
    <source>
        <dbReference type="ARBA" id="ARBA00022801"/>
    </source>
</evidence>
<proteinExistence type="inferred from homology"/>
<dbReference type="PANTHER" id="PTHR45962:SF1">
    <property type="entry name" value="N-FATTY-ACYL-AMINO ACID SYNTHASE_HYDROLASE PM20D1"/>
    <property type="match status" value="1"/>
</dbReference>
<dbReference type="Proteomes" id="UP000262379">
    <property type="component" value="Unassembled WGS sequence"/>
</dbReference>
<dbReference type="Gene3D" id="3.40.630.10">
    <property type="entry name" value="Zn peptidases"/>
    <property type="match status" value="1"/>
</dbReference>
<dbReference type="SUPFAM" id="SSF53187">
    <property type="entry name" value="Zn-dependent exopeptidases"/>
    <property type="match status" value="1"/>
</dbReference>
<dbReference type="GO" id="GO:0006508">
    <property type="term" value="P:proteolysis"/>
    <property type="evidence" value="ECO:0007669"/>
    <property type="project" value="UniProtKB-KW"/>
</dbReference>
<sequence>MKLIVRIAAVLLSLLLAFAAFLVVRTLTYQSPAADHTEINLAPAPAVDIEQAATHLSEAIRFRTITEQDDGAEDLSQWDAMHEWLARTYTLVHANLRLEKVAGYTLIFTLDGSDKSLEPFVLMAHQDVVPVVDSTESQWKHPPFDGLIADGAVWGRGSVDDKGSMIAILESVEALLKSGFKPKRTLIIVNGHDEEGPHKGATAAAAWFRDKGIKAEFVLDEGLVTITDFPLLKDRVALVGIAEKGYATLQLTASGPGGHSSMPPDDTAVATLAQAILAVTNNPGPMDIKGPGAETLRVIAPYAPFLTRMAIANEWLFKPLLIDQVAATPAGAALLHTTMAPTMLRASPKENVLPNTASAIINYRIIPGETTANVIERAQTGIGDLPVTIKLGKEAQDPSPISSTTSEPWKIVAALASQKNAIPVAPGLVLAATDSYQLTPVATDVYRFQPIELSLSETSMIHGINEHMTLDNLKRMTDFYGSLIATAGSR</sequence>
<feature type="domain" description="Peptidase M20 dimerisation" evidence="6">
    <location>
        <begin position="241"/>
        <end position="380"/>
    </location>
</feature>
<keyword evidence="4" id="KW-0378">Hydrolase</keyword>
<reference evidence="8" key="1">
    <citation type="submission" date="2018-08" db="EMBL/GenBank/DDBJ databases">
        <authorList>
            <person name="Im W.T."/>
        </authorList>
    </citation>
    <scope>NUCLEOTIDE SEQUENCE [LARGE SCALE GENOMIC DNA]</scope>
    <source>
        <strain evidence="8">LA-28</strain>
    </source>
</reference>
<protein>
    <submittedName>
        <fullName evidence="7">M20 family peptidase</fullName>
    </submittedName>
</protein>
<dbReference type="PANTHER" id="PTHR45962">
    <property type="entry name" value="N-FATTY-ACYL-AMINO ACID SYNTHASE/HYDROLASE PM20D1"/>
    <property type="match status" value="1"/>
</dbReference>
<evidence type="ECO:0000259" key="6">
    <source>
        <dbReference type="Pfam" id="PF07687"/>
    </source>
</evidence>
<keyword evidence="2" id="KW-0645">Protease</keyword>
<dbReference type="GO" id="GO:0046872">
    <property type="term" value="F:metal ion binding"/>
    <property type="evidence" value="ECO:0007669"/>
    <property type="project" value="UniProtKB-KW"/>
</dbReference>
<dbReference type="SUPFAM" id="SSF55031">
    <property type="entry name" value="Bacterial exopeptidase dimerisation domain"/>
    <property type="match status" value="1"/>
</dbReference>
<dbReference type="Pfam" id="PF01546">
    <property type="entry name" value="Peptidase_M20"/>
    <property type="match status" value="1"/>
</dbReference>
<dbReference type="NCBIfam" id="NF006112">
    <property type="entry name" value="PRK08262.1-3"/>
    <property type="match status" value="1"/>
</dbReference>
<dbReference type="InterPro" id="IPR036264">
    <property type="entry name" value="Bact_exopeptidase_dim_dom"/>
</dbReference>
<dbReference type="Gene3D" id="1.10.150.900">
    <property type="match status" value="1"/>
</dbReference>
<dbReference type="GO" id="GO:0008233">
    <property type="term" value="F:peptidase activity"/>
    <property type="evidence" value="ECO:0007669"/>
    <property type="project" value="UniProtKB-KW"/>
</dbReference>
<organism evidence="7 8">
    <name type="scientific">Mesorhizobium denitrificans</name>
    <dbReference type="NCBI Taxonomy" id="2294114"/>
    <lineage>
        <taxon>Bacteria</taxon>
        <taxon>Pseudomonadati</taxon>
        <taxon>Pseudomonadota</taxon>
        <taxon>Alphaproteobacteria</taxon>
        <taxon>Hyphomicrobiales</taxon>
        <taxon>Phyllobacteriaceae</taxon>
        <taxon>Mesorhizobium</taxon>
    </lineage>
</organism>
<evidence type="ECO:0000256" key="1">
    <source>
        <dbReference type="ARBA" id="ARBA00006247"/>
    </source>
</evidence>
<name>A0A371XEI9_9HYPH</name>